<proteinExistence type="predicted"/>
<dbReference type="Proteomes" id="UP001497480">
    <property type="component" value="Unassembled WGS sequence"/>
</dbReference>
<sequence length="143" mass="16579">MKMKCFPIMCRISYPKNETHSSSNLALSNEPNYKNKKTFALLSGVHSLVVFIFTRLRGKDDESVEVRVRKTKKNFRIFFVLETLQNVERLGDAKLENGEVAPMSLVYERQQKSRIMMKTHGFDDEPYWTMNHVLSDISVSPTS</sequence>
<organism evidence="1 2">
    <name type="scientific">Lupinus luteus</name>
    <name type="common">European yellow lupine</name>
    <dbReference type="NCBI Taxonomy" id="3873"/>
    <lineage>
        <taxon>Eukaryota</taxon>
        <taxon>Viridiplantae</taxon>
        <taxon>Streptophyta</taxon>
        <taxon>Embryophyta</taxon>
        <taxon>Tracheophyta</taxon>
        <taxon>Spermatophyta</taxon>
        <taxon>Magnoliopsida</taxon>
        <taxon>eudicotyledons</taxon>
        <taxon>Gunneridae</taxon>
        <taxon>Pentapetalae</taxon>
        <taxon>rosids</taxon>
        <taxon>fabids</taxon>
        <taxon>Fabales</taxon>
        <taxon>Fabaceae</taxon>
        <taxon>Papilionoideae</taxon>
        <taxon>50 kb inversion clade</taxon>
        <taxon>genistoids sensu lato</taxon>
        <taxon>core genistoids</taxon>
        <taxon>Genisteae</taxon>
        <taxon>Lupinus</taxon>
    </lineage>
</organism>
<name>A0AAV1X7B4_LUPLU</name>
<evidence type="ECO:0000313" key="1">
    <source>
        <dbReference type="EMBL" id="CAL0316766.1"/>
    </source>
</evidence>
<gene>
    <name evidence="1" type="ORF">LLUT_LOCUS17826</name>
</gene>
<reference evidence="1 2" key="1">
    <citation type="submission" date="2024-03" db="EMBL/GenBank/DDBJ databases">
        <authorList>
            <person name="Martinez-Hernandez J."/>
        </authorList>
    </citation>
    <scope>NUCLEOTIDE SEQUENCE [LARGE SCALE GENOMIC DNA]</scope>
</reference>
<comment type="caution">
    <text evidence="1">The sequence shown here is derived from an EMBL/GenBank/DDBJ whole genome shotgun (WGS) entry which is preliminary data.</text>
</comment>
<evidence type="ECO:0000313" key="2">
    <source>
        <dbReference type="Proteomes" id="UP001497480"/>
    </source>
</evidence>
<dbReference type="EMBL" id="CAXHTB010000012">
    <property type="protein sequence ID" value="CAL0316766.1"/>
    <property type="molecule type" value="Genomic_DNA"/>
</dbReference>
<dbReference type="AlphaFoldDB" id="A0AAV1X7B4"/>
<accession>A0AAV1X7B4</accession>
<keyword evidence="2" id="KW-1185">Reference proteome</keyword>
<protein>
    <submittedName>
        <fullName evidence="1">Uncharacterized protein</fullName>
    </submittedName>
</protein>